<reference evidence="5" key="1">
    <citation type="journal article" date="2019" name="Int. J. Syst. Evol. Microbiol.">
        <title>The Global Catalogue of Microorganisms (GCM) 10K type strain sequencing project: providing services to taxonomists for standard genome sequencing and annotation.</title>
        <authorList>
            <consortium name="The Broad Institute Genomics Platform"/>
            <consortium name="The Broad Institute Genome Sequencing Center for Infectious Disease"/>
            <person name="Wu L."/>
            <person name="Ma J."/>
        </authorList>
    </citation>
    <scope>NUCLEOTIDE SEQUENCE [LARGE SCALE GENOMIC DNA]</scope>
    <source>
        <strain evidence="5">CGMCC 1.15180</strain>
    </source>
</reference>
<evidence type="ECO:0000256" key="1">
    <source>
        <dbReference type="SAM" id="MobiDB-lite"/>
    </source>
</evidence>
<dbReference type="EMBL" id="JBHSPX010000002">
    <property type="protein sequence ID" value="MFC6061738.1"/>
    <property type="molecule type" value="Genomic_DNA"/>
</dbReference>
<sequence>MADAPHHSPPPTPGVPLSALLARADLGLRQIAGPRADADIHWVHTSEMADPEPYLLGGELLLTAGVHLDEAAGSGAYLDGYAERTVAAGAVALGFGIAPVHDAVPRALVAACDRYGLRLLEVPAGTPFTAVESAVWQAMTEARHRELTRIGDGQRALAAAAGGPDPVPAVLRTLARQVGGWAAVSGPGGDGELAAAGPRLPAPARSAAARLARRVATPGGPAAASDTLAAAVPGSPAAASDTPVAAAPGDPVGAVPGDPAAASDAPAEAAGTHLAAYALGGRAPERTRALIVAAPPPDPAARAVVGVAAVLLSLLTGPYAEAADGGHSAALVRLLLGEGPADVAPLLKHPHWTVVHARARRGGEAPAAALAAGLGTSLVAPGDDTVRALVPAGREVTAQPGWTLGVSEPVPVSTLPAGDAHAAAALRRAVAGRTPLVRHRSPGIGGTGGVAALVPPAEARAHAAAVLAPLDGTPALRETLRTWLSLHGSWDRTATALGIHRNTVRQRIARVAALLDTDPDDPDVRMELWFALGTHS</sequence>
<dbReference type="Pfam" id="PF07905">
    <property type="entry name" value="PucR"/>
    <property type="match status" value="1"/>
</dbReference>
<evidence type="ECO:0000313" key="5">
    <source>
        <dbReference type="Proteomes" id="UP001596139"/>
    </source>
</evidence>
<evidence type="ECO:0000259" key="3">
    <source>
        <dbReference type="Pfam" id="PF13556"/>
    </source>
</evidence>
<accession>A0ABW1MD73</accession>
<proteinExistence type="predicted"/>
<comment type="caution">
    <text evidence="4">The sequence shown here is derived from an EMBL/GenBank/DDBJ whole genome shotgun (WGS) entry which is preliminary data.</text>
</comment>
<evidence type="ECO:0000259" key="2">
    <source>
        <dbReference type="Pfam" id="PF07905"/>
    </source>
</evidence>
<organism evidence="4 5">
    <name type="scientific">Streptomyces ochraceiscleroticus</name>
    <dbReference type="NCBI Taxonomy" id="47761"/>
    <lineage>
        <taxon>Bacteria</taxon>
        <taxon>Bacillati</taxon>
        <taxon>Actinomycetota</taxon>
        <taxon>Actinomycetes</taxon>
        <taxon>Kitasatosporales</taxon>
        <taxon>Streptomycetaceae</taxon>
        <taxon>Streptomyces</taxon>
    </lineage>
</organism>
<feature type="domain" description="Purine catabolism PurC-like" evidence="2">
    <location>
        <begin position="21"/>
        <end position="138"/>
    </location>
</feature>
<dbReference type="RefSeq" id="WP_107053980.1">
    <property type="nucleotide sequence ID" value="NZ_JBHSPX010000002.1"/>
</dbReference>
<dbReference type="InterPro" id="IPR025736">
    <property type="entry name" value="PucR_C-HTH_dom"/>
</dbReference>
<dbReference type="Proteomes" id="UP001596139">
    <property type="component" value="Unassembled WGS sequence"/>
</dbReference>
<feature type="region of interest" description="Disordered" evidence="1">
    <location>
        <begin position="233"/>
        <end position="267"/>
    </location>
</feature>
<dbReference type="InterPro" id="IPR051448">
    <property type="entry name" value="CdaR-like_regulators"/>
</dbReference>
<dbReference type="PANTHER" id="PTHR33744:SF1">
    <property type="entry name" value="DNA-BINDING TRANSCRIPTIONAL ACTIVATOR ADER"/>
    <property type="match status" value="1"/>
</dbReference>
<dbReference type="Gene3D" id="1.10.10.2840">
    <property type="entry name" value="PucR C-terminal helix-turn-helix domain"/>
    <property type="match status" value="1"/>
</dbReference>
<dbReference type="InterPro" id="IPR012914">
    <property type="entry name" value="PucR_dom"/>
</dbReference>
<evidence type="ECO:0000313" key="4">
    <source>
        <dbReference type="EMBL" id="MFC6061738.1"/>
    </source>
</evidence>
<dbReference type="InterPro" id="IPR042070">
    <property type="entry name" value="PucR_C-HTH_sf"/>
</dbReference>
<dbReference type="Pfam" id="PF13556">
    <property type="entry name" value="HTH_30"/>
    <property type="match status" value="1"/>
</dbReference>
<protein>
    <submittedName>
        <fullName evidence="4">PucR family transcriptional regulator</fullName>
    </submittedName>
</protein>
<dbReference type="PANTHER" id="PTHR33744">
    <property type="entry name" value="CARBOHYDRATE DIACID REGULATOR"/>
    <property type="match status" value="1"/>
</dbReference>
<feature type="domain" description="PucR C-terminal helix-turn-helix" evidence="3">
    <location>
        <begin position="476"/>
        <end position="532"/>
    </location>
</feature>
<name>A0ABW1MD73_9ACTN</name>
<keyword evidence="5" id="KW-1185">Reference proteome</keyword>
<gene>
    <name evidence="4" type="ORF">ACFP4F_04165</name>
</gene>